<gene>
    <name evidence="1" type="ORF">ATK86_3281</name>
</gene>
<sequence length="151" mass="16576">MLVVAAIALTGIAVWLVASAPKNIALERLESIQVEGYSRTEESYENNVGPAASAIYFGPPTTDIRQAITAPGLRLEVYEPPDDIEQRIQHDGPGAVETVMWGEFPDDCSLYVSRLHDPVPPYWMSRTAEQSEALRRGELVAYQFTIPCGPG</sequence>
<accession>A0A2N3VBA5</accession>
<dbReference type="AlphaFoldDB" id="A0A2N3VBA5"/>
<organism evidence="1 2">
    <name type="scientific">Nocardia fluminea</name>
    <dbReference type="NCBI Taxonomy" id="134984"/>
    <lineage>
        <taxon>Bacteria</taxon>
        <taxon>Bacillati</taxon>
        <taxon>Actinomycetota</taxon>
        <taxon>Actinomycetes</taxon>
        <taxon>Mycobacteriales</taxon>
        <taxon>Nocardiaceae</taxon>
        <taxon>Nocardia</taxon>
    </lineage>
</organism>
<dbReference type="OrthoDB" id="4571651at2"/>
<comment type="caution">
    <text evidence="1">The sequence shown here is derived from an EMBL/GenBank/DDBJ whole genome shotgun (WGS) entry which is preliminary data.</text>
</comment>
<dbReference type="RefSeq" id="WP_143875977.1">
    <property type="nucleotide sequence ID" value="NZ_PJMW01000002.1"/>
</dbReference>
<reference evidence="1 2" key="1">
    <citation type="submission" date="2017-12" db="EMBL/GenBank/DDBJ databases">
        <title>Sequencing the genomes of 1000 Actinobacteria strains.</title>
        <authorList>
            <person name="Klenk H.-P."/>
        </authorList>
    </citation>
    <scope>NUCLEOTIDE SEQUENCE [LARGE SCALE GENOMIC DNA]</scope>
    <source>
        <strain evidence="1 2">DSM 44489</strain>
    </source>
</reference>
<proteinExistence type="predicted"/>
<evidence type="ECO:0000313" key="2">
    <source>
        <dbReference type="Proteomes" id="UP000233766"/>
    </source>
</evidence>
<dbReference type="EMBL" id="PJMW01000002">
    <property type="protein sequence ID" value="PKV78898.1"/>
    <property type="molecule type" value="Genomic_DNA"/>
</dbReference>
<name>A0A2N3VBA5_9NOCA</name>
<evidence type="ECO:0000313" key="1">
    <source>
        <dbReference type="EMBL" id="PKV78898.1"/>
    </source>
</evidence>
<dbReference type="Proteomes" id="UP000233766">
    <property type="component" value="Unassembled WGS sequence"/>
</dbReference>
<keyword evidence="2" id="KW-1185">Reference proteome</keyword>
<protein>
    <submittedName>
        <fullName evidence="1">Uncharacterized protein</fullName>
    </submittedName>
</protein>